<dbReference type="RefSeq" id="WP_105184532.1">
    <property type="nucleotide sequence ID" value="NZ_BAAAGO010000012.1"/>
</dbReference>
<dbReference type="AlphaFoldDB" id="A0A2N9JCM8"/>
<keyword evidence="2" id="KW-0472">Membrane</keyword>
<sequence>MDWWGIVVIVVVGAGVVIYGYFDDKRKTRERDAAMQAPPQRDIPRFHPTNPAPEYLSELKARSRPDKLPSTDLDDATRTDLKAALAAAAGVPAGLASKSFATDSPTGWAVAGDAFVVVLTDRVDTVRELLPLLEKGHKADRPLVLVAPAFGNDVLDTLAANTVQGKVQCVPVVANAEQSARIAALTFAKPLSHTDLQAGWAPDEALGSTGTWVSDRKTSWIIAN</sequence>
<gene>
    <name evidence="3" type="ORF">MPLG2_0212</name>
</gene>
<keyword evidence="4" id="KW-1185">Reference proteome</keyword>
<dbReference type="OrthoDB" id="3828155at2"/>
<protein>
    <submittedName>
        <fullName evidence="3">Uncharacterized protein</fullName>
    </submittedName>
</protein>
<evidence type="ECO:0000256" key="2">
    <source>
        <dbReference type="SAM" id="Phobius"/>
    </source>
</evidence>
<evidence type="ECO:0000313" key="3">
    <source>
        <dbReference type="EMBL" id="SPD85248.1"/>
    </source>
</evidence>
<dbReference type="EMBL" id="LT985188">
    <property type="protein sequence ID" value="SPD85248.1"/>
    <property type="molecule type" value="Genomic_DNA"/>
</dbReference>
<feature type="transmembrane region" description="Helical" evidence="2">
    <location>
        <begin position="6"/>
        <end position="22"/>
    </location>
</feature>
<feature type="region of interest" description="Disordered" evidence="1">
    <location>
        <begin position="30"/>
        <end position="50"/>
    </location>
</feature>
<proteinExistence type="predicted"/>
<evidence type="ECO:0000256" key="1">
    <source>
        <dbReference type="SAM" id="MobiDB-lite"/>
    </source>
</evidence>
<organism evidence="3 4">
    <name type="scientific">Micropruina glycogenica</name>
    <dbReference type="NCBI Taxonomy" id="75385"/>
    <lineage>
        <taxon>Bacteria</taxon>
        <taxon>Bacillati</taxon>
        <taxon>Actinomycetota</taxon>
        <taxon>Actinomycetes</taxon>
        <taxon>Propionibacteriales</taxon>
        <taxon>Nocardioidaceae</taxon>
        <taxon>Micropruina</taxon>
    </lineage>
</organism>
<dbReference type="SUPFAM" id="SSF52029">
    <property type="entry name" value="GroEL apical domain-like"/>
    <property type="match status" value="1"/>
</dbReference>
<keyword evidence="2" id="KW-1133">Transmembrane helix</keyword>
<dbReference type="KEGG" id="mgg:MPLG2_0212"/>
<evidence type="ECO:0000313" key="4">
    <source>
        <dbReference type="Proteomes" id="UP000238164"/>
    </source>
</evidence>
<dbReference type="InterPro" id="IPR027409">
    <property type="entry name" value="GroEL-like_apical_dom_sf"/>
</dbReference>
<name>A0A2N9JCM8_9ACTN</name>
<dbReference type="Gene3D" id="3.50.7.10">
    <property type="entry name" value="GroEL"/>
    <property type="match status" value="1"/>
</dbReference>
<reference evidence="3 4" key="1">
    <citation type="submission" date="2018-02" db="EMBL/GenBank/DDBJ databases">
        <authorList>
            <person name="Cohen D.B."/>
            <person name="Kent A.D."/>
        </authorList>
    </citation>
    <scope>NUCLEOTIDE SEQUENCE [LARGE SCALE GENOMIC DNA]</scope>
    <source>
        <strain evidence="3">1</strain>
    </source>
</reference>
<dbReference type="Proteomes" id="UP000238164">
    <property type="component" value="Chromosome 1"/>
</dbReference>
<accession>A0A2N9JCM8</accession>
<keyword evidence="2" id="KW-0812">Transmembrane</keyword>